<gene>
    <name evidence="2" type="ORF">NQ317_016743</name>
</gene>
<proteinExistence type="predicted"/>
<organism evidence="2 3">
    <name type="scientific">Molorchus minor</name>
    <dbReference type="NCBI Taxonomy" id="1323400"/>
    <lineage>
        <taxon>Eukaryota</taxon>
        <taxon>Metazoa</taxon>
        <taxon>Ecdysozoa</taxon>
        <taxon>Arthropoda</taxon>
        <taxon>Hexapoda</taxon>
        <taxon>Insecta</taxon>
        <taxon>Pterygota</taxon>
        <taxon>Neoptera</taxon>
        <taxon>Endopterygota</taxon>
        <taxon>Coleoptera</taxon>
        <taxon>Polyphaga</taxon>
        <taxon>Cucujiformia</taxon>
        <taxon>Chrysomeloidea</taxon>
        <taxon>Cerambycidae</taxon>
        <taxon>Lamiinae</taxon>
        <taxon>Monochamini</taxon>
        <taxon>Molorchus</taxon>
    </lineage>
</organism>
<evidence type="ECO:0000313" key="3">
    <source>
        <dbReference type="Proteomes" id="UP001162164"/>
    </source>
</evidence>
<sequence>GAEYPQALTSEENCGSISPPSPKIHNLDSGELEQLCSFLGHTITTHRNFYRFVKILKISNVCGLKSSVLEKENISRLPHELYRTAKLAKHLLKSQNETADVDNMMDQVLSSDDEYEDNANNNIQNKDNDRAKSYSPVSVHKKKNSVVSQELNEENEGASDAGPKSMTGTKFLDGRETVENKTHVRRPRTSINEANIHAIRELIEVDRHLTNCEMSFENYEKSDMLECIIQNNNNSEAACELYINRYPERRQPDKRIFPRLKENLINNGSFKKSRPTKYNIKDAEEVAVNVVAMAVENPSISSHQIEV</sequence>
<keyword evidence="3" id="KW-1185">Reference proteome</keyword>
<feature type="region of interest" description="Disordered" evidence="1">
    <location>
        <begin position="1"/>
        <end position="21"/>
    </location>
</feature>
<feature type="region of interest" description="Disordered" evidence="1">
    <location>
        <begin position="115"/>
        <end position="170"/>
    </location>
</feature>
<dbReference type="PANTHER" id="PTHR33480">
    <property type="entry name" value="SET DOMAIN-CONTAINING PROTEIN-RELATED"/>
    <property type="match status" value="1"/>
</dbReference>
<protein>
    <submittedName>
        <fullName evidence="2">Uncharacterized protein</fullName>
    </submittedName>
</protein>
<feature type="non-terminal residue" evidence="2">
    <location>
        <position position="1"/>
    </location>
</feature>
<evidence type="ECO:0000313" key="2">
    <source>
        <dbReference type="EMBL" id="KAJ8970934.1"/>
    </source>
</evidence>
<dbReference type="PANTHER" id="PTHR33480:SF1">
    <property type="entry name" value="TYR RECOMBINASE DOMAIN-CONTAINING PROTEIN"/>
    <property type="match status" value="1"/>
</dbReference>
<feature type="compositionally biased region" description="Polar residues" evidence="1">
    <location>
        <begin position="7"/>
        <end position="18"/>
    </location>
</feature>
<accession>A0ABQ9J1H0</accession>
<dbReference type="EMBL" id="JAPWTJ010001553">
    <property type="protein sequence ID" value="KAJ8970934.1"/>
    <property type="molecule type" value="Genomic_DNA"/>
</dbReference>
<name>A0ABQ9J1H0_9CUCU</name>
<evidence type="ECO:0000256" key="1">
    <source>
        <dbReference type="SAM" id="MobiDB-lite"/>
    </source>
</evidence>
<dbReference type="Proteomes" id="UP001162164">
    <property type="component" value="Unassembled WGS sequence"/>
</dbReference>
<reference evidence="2" key="1">
    <citation type="journal article" date="2023" name="Insect Mol. Biol.">
        <title>Genome sequencing provides insights into the evolution of gene families encoding plant cell wall-degrading enzymes in longhorned beetles.</title>
        <authorList>
            <person name="Shin N.R."/>
            <person name="Okamura Y."/>
            <person name="Kirsch R."/>
            <person name="Pauchet Y."/>
        </authorList>
    </citation>
    <scope>NUCLEOTIDE SEQUENCE</scope>
    <source>
        <strain evidence="2">MMC_N1</strain>
    </source>
</reference>
<comment type="caution">
    <text evidence="2">The sequence shown here is derived from an EMBL/GenBank/DDBJ whole genome shotgun (WGS) entry which is preliminary data.</text>
</comment>